<keyword evidence="2" id="KW-0040">ANK repeat</keyword>
<dbReference type="InterPro" id="IPR000845">
    <property type="entry name" value="Nucleoside_phosphorylase_d"/>
</dbReference>
<keyword evidence="5" id="KW-1185">Reference proteome</keyword>
<evidence type="ECO:0000256" key="1">
    <source>
        <dbReference type="ARBA" id="ARBA00022737"/>
    </source>
</evidence>
<feature type="repeat" description="ANK" evidence="2">
    <location>
        <begin position="986"/>
        <end position="1018"/>
    </location>
</feature>
<dbReference type="PANTHER" id="PTHR46082">
    <property type="entry name" value="ATP/GTP-BINDING PROTEIN-RELATED"/>
    <property type="match status" value="1"/>
</dbReference>
<dbReference type="GO" id="GO:0003824">
    <property type="term" value="F:catalytic activity"/>
    <property type="evidence" value="ECO:0007669"/>
    <property type="project" value="InterPro"/>
</dbReference>
<dbReference type="InterPro" id="IPR035994">
    <property type="entry name" value="Nucleoside_phosphorylase_sf"/>
</dbReference>
<feature type="repeat" description="ANK" evidence="2">
    <location>
        <begin position="923"/>
        <end position="952"/>
    </location>
</feature>
<dbReference type="Proteomes" id="UP000758603">
    <property type="component" value="Unassembled WGS sequence"/>
</dbReference>
<comment type="caution">
    <text evidence="4">The sequence shown here is derived from an EMBL/GenBank/DDBJ whole genome shotgun (WGS) entry which is preliminary data.</text>
</comment>
<sequence>MPNPDAYTIGWICAVGTELVAAAAFLDEKHDDPEHLPVNDNNTYTLGRIGKHNVVIAALPHSQYGLVSAATAARDLVRSFSNVRIGLMVGIGGGAPSSKHDVRLGDIVVSSPGYGTGGVLQYDYGKTVQNAKFAMTGHLNQPPQFMLTAMSVLKAQYESDGHTIGEEIDRVLAKKPRLRTKYRRPDPSSDRLYISSFEHAEGDDADCAVVCEDTSNLINRAGRTEEEDNPMIHFGLIASANQLMKNATIRDKLAAEKDVLCFEMEAAGLVNHFPCLVIRGICDYSDTHKNKRWQGYAAMAAVAYAKDLLHKVAPNRVEAERRLAEVFTDVVNFQLGDIQTRTNETHAEIKSIRTDKHFDDILKWLTPPNVSTNFNKAIKARHKGSGQRLLESESYLTWKNGQNSFLWLYGIPGCGKTILASTVIEDLQNNRNPSQTFYFYFDFTDSRKQSFENTLHSLVSQIYHRNENAQKHLDSLYSSCRNGKDQPSIDFLYKIFTSMIRELGEAWIVLDALDECTLRSELLSWMRDLAQKSHPETIVHLLVTSRPEQDIKAAIERHANNEQMIAIRSDLLEADIQNYVSARVREHDGLRRWQGRPCIQDKIEASLVEKANGMFRWVSCQLDALEKCLERKALLKALNDLPKTLDTTYERILANIPPEYRDHTIRILQFLTYSERPLRLDEAIDAIAVDVGEDVGSRFDPRDRLPVPQEIAQYCSSLVVLVCREGRYDEERIVEEIQLAHFSVKDYLTSSRLERETAQYLEQRRARASIAEVCLSYLLELKPEADVKKLFPFSCYSAQYWMNHAIAGDNNRQEVFALTMQLLTSVNRVRSWCRLHDPDRPWNNMPKNTLENSKIAPGLYYASLGGLSNCVRLMVAARADINAQGGQCGNALQAASYRGHKEVVHILIEADANVNAQGGYFGNALQAASCRGHKDVVQILLDANADVNAQGGGYGNALQAASYGGHKDILQMLLDANANVNAQSSVYSNALQAASYRGHEDVVRMLLDANADVNAQGGLYSNALQAALNSGRIEVVKLLLKKGADVS</sequence>
<dbReference type="Pfam" id="PF12796">
    <property type="entry name" value="Ank_2"/>
    <property type="match status" value="2"/>
</dbReference>
<dbReference type="SUPFAM" id="SSF48403">
    <property type="entry name" value="Ankyrin repeat"/>
    <property type="match status" value="1"/>
</dbReference>
<dbReference type="Gene3D" id="3.40.50.1580">
    <property type="entry name" value="Nucleoside phosphorylase domain"/>
    <property type="match status" value="1"/>
</dbReference>
<dbReference type="InterPro" id="IPR056884">
    <property type="entry name" value="NPHP3-like_N"/>
</dbReference>
<evidence type="ECO:0000313" key="4">
    <source>
        <dbReference type="EMBL" id="KAH6658355.1"/>
    </source>
</evidence>
<dbReference type="PROSITE" id="PS50297">
    <property type="entry name" value="ANK_REP_REGION"/>
    <property type="match status" value="2"/>
</dbReference>
<dbReference type="Gene3D" id="1.25.40.20">
    <property type="entry name" value="Ankyrin repeat-containing domain"/>
    <property type="match status" value="1"/>
</dbReference>
<gene>
    <name evidence="4" type="ORF">BKA67DRAFT_512547</name>
</gene>
<proteinExistence type="predicted"/>
<dbReference type="InterPro" id="IPR027417">
    <property type="entry name" value="P-loop_NTPase"/>
</dbReference>
<name>A0A9P9A2W8_9PEZI</name>
<evidence type="ECO:0000259" key="3">
    <source>
        <dbReference type="PROSITE" id="PS50837"/>
    </source>
</evidence>
<dbReference type="PROSITE" id="PS50837">
    <property type="entry name" value="NACHT"/>
    <property type="match status" value="1"/>
</dbReference>
<reference evidence="4" key="1">
    <citation type="journal article" date="2021" name="Nat. Commun.">
        <title>Genetic determinants of endophytism in the Arabidopsis root mycobiome.</title>
        <authorList>
            <person name="Mesny F."/>
            <person name="Miyauchi S."/>
            <person name="Thiergart T."/>
            <person name="Pickel B."/>
            <person name="Atanasova L."/>
            <person name="Karlsson M."/>
            <person name="Huettel B."/>
            <person name="Barry K.W."/>
            <person name="Haridas S."/>
            <person name="Chen C."/>
            <person name="Bauer D."/>
            <person name="Andreopoulos W."/>
            <person name="Pangilinan J."/>
            <person name="LaButti K."/>
            <person name="Riley R."/>
            <person name="Lipzen A."/>
            <person name="Clum A."/>
            <person name="Drula E."/>
            <person name="Henrissat B."/>
            <person name="Kohler A."/>
            <person name="Grigoriev I.V."/>
            <person name="Martin F.M."/>
            <person name="Hacquard S."/>
        </authorList>
    </citation>
    <scope>NUCLEOTIDE SEQUENCE</scope>
    <source>
        <strain evidence="4">MPI-SDFR-AT-0073</strain>
    </source>
</reference>
<evidence type="ECO:0000313" key="5">
    <source>
        <dbReference type="Proteomes" id="UP000758603"/>
    </source>
</evidence>
<dbReference type="SMART" id="SM00248">
    <property type="entry name" value="ANK"/>
    <property type="match status" value="6"/>
</dbReference>
<dbReference type="InterPro" id="IPR053137">
    <property type="entry name" value="NLR-like"/>
</dbReference>
<protein>
    <recommendedName>
        <fullName evidence="3">NACHT domain-containing protein</fullName>
    </recommendedName>
</protein>
<feature type="repeat" description="ANK" evidence="2">
    <location>
        <begin position="1019"/>
        <end position="1047"/>
    </location>
</feature>
<dbReference type="SUPFAM" id="SSF52540">
    <property type="entry name" value="P-loop containing nucleoside triphosphate hydrolases"/>
    <property type="match status" value="1"/>
</dbReference>
<dbReference type="GeneID" id="70126374"/>
<feature type="domain" description="NACHT" evidence="3">
    <location>
        <begin position="404"/>
        <end position="547"/>
    </location>
</feature>
<feature type="repeat" description="ANK" evidence="2">
    <location>
        <begin position="956"/>
        <end position="985"/>
    </location>
</feature>
<dbReference type="InterPro" id="IPR002110">
    <property type="entry name" value="Ankyrin_rpt"/>
</dbReference>
<feature type="non-terminal residue" evidence="4">
    <location>
        <position position="1"/>
    </location>
</feature>
<dbReference type="InterPro" id="IPR054471">
    <property type="entry name" value="GPIID_WHD"/>
</dbReference>
<dbReference type="InterPro" id="IPR036770">
    <property type="entry name" value="Ankyrin_rpt-contain_sf"/>
</dbReference>
<dbReference type="AlphaFoldDB" id="A0A9P9A2W8"/>
<keyword evidence="1" id="KW-0677">Repeat</keyword>
<feature type="repeat" description="ANK" evidence="2">
    <location>
        <begin position="887"/>
        <end position="919"/>
    </location>
</feature>
<dbReference type="RefSeq" id="XP_045962589.1">
    <property type="nucleotide sequence ID" value="XM_046097482.1"/>
</dbReference>
<dbReference type="EMBL" id="JAGPXC010000002">
    <property type="protein sequence ID" value="KAH6658355.1"/>
    <property type="molecule type" value="Genomic_DNA"/>
</dbReference>
<dbReference type="SUPFAM" id="SSF53167">
    <property type="entry name" value="Purine and uridine phosphorylases"/>
    <property type="match status" value="1"/>
</dbReference>
<accession>A0A9P9A2W8</accession>
<dbReference type="Pfam" id="PF01048">
    <property type="entry name" value="PNP_UDP_1"/>
    <property type="match status" value="1"/>
</dbReference>
<evidence type="ECO:0000256" key="2">
    <source>
        <dbReference type="PROSITE-ProRule" id="PRU00023"/>
    </source>
</evidence>
<dbReference type="GO" id="GO:0009116">
    <property type="term" value="P:nucleoside metabolic process"/>
    <property type="evidence" value="ECO:0007669"/>
    <property type="project" value="InterPro"/>
</dbReference>
<dbReference type="PANTHER" id="PTHR46082:SF11">
    <property type="entry name" value="AAA+ ATPASE DOMAIN-CONTAINING PROTEIN-RELATED"/>
    <property type="match status" value="1"/>
</dbReference>
<dbReference type="PROSITE" id="PS50088">
    <property type="entry name" value="ANK_REPEAT"/>
    <property type="match status" value="5"/>
</dbReference>
<dbReference type="Pfam" id="PF24883">
    <property type="entry name" value="NPHP3_N"/>
    <property type="match status" value="1"/>
</dbReference>
<dbReference type="Pfam" id="PF22939">
    <property type="entry name" value="WHD_GPIID"/>
    <property type="match status" value="1"/>
</dbReference>
<dbReference type="Gene3D" id="3.40.50.300">
    <property type="entry name" value="P-loop containing nucleotide triphosphate hydrolases"/>
    <property type="match status" value="1"/>
</dbReference>
<organism evidence="4 5">
    <name type="scientific">Truncatella angustata</name>
    <dbReference type="NCBI Taxonomy" id="152316"/>
    <lineage>
        <taxon>Eukaryota</taxon>
        <taxon>Fungi</taxon>
        <taxon>Dikarya</taxon>
        <taxon>Ascomycota</taxon>
        <taxon>Pezizomycotina</taxon>
        <taxon>Sordariomycetes</taxon>
        <taxon>Xylariomycetidae</taxon>
        <taxon>Amphisphaeriales</taxon>
        <taxon>Sporocadaceae</taxon>
        <taxon>Truncatella</taxon>
    </lineage>
</organism>
<dbReference type="InterPro" id="IPR007111">
    <property type="entry name" value="NACHT_NTPase"/>
</dbReference>
<dbReference type="OrthoDB" id="1577640at2759"/>